<gene>
    <name evidence="2" type="ORF">KFL_000330190</name>
</gene>
<keyword evidence="3" id="KW-1185">Reference proteome</keyword>
<name>A0A1Y1HNG5_KLENI</name>
<evidence type="ECO:0000256" key="1">
    <source>
        <dbReference type="SAM" id="MobiDB-lite"/>
    </source>
</evidence>
<dbReference type="AlphaFoldDB" id="A0A1Y1HNG5"/>
<evidence type="ECO:0000313" key="2">
    <source>
        <dbReference type="EMBL" id="GAQ79573.1"/>
    </source>
</evidence>
<evidence type="ECO:0000313" key="3">
    <source>
        <dbReference type="Proteomes" id="UP000054558"/>
    </source>
</evidence>
<sequence>MTSLPGAGKACSFSPSPGNVPDWPHRPTCRDAAPRLLRVQLVGEQTPKTLLFDLGKPRCSVACNEMPFYIHRTREAGDSRGAS</sequence>
<proteinExistence type="predicted"/>
<organism evidence="2 3">
    <name type="scientific">Klebsormidium nitens</name>
    <name type="common">Green alga</name>
    <name type="synonym">Ulothrix nitens</name>
    <dbReference type="NCBI Taxonomy" id="105231"/>
    <lineage>
        <taxon>Eukaryota</taxon>
        <taxon>Viridiplantae</taxon>
        <taxon>Streptophyta</taxon>
        <taxon>Klebsormidiophyceae</taxon>
        <taxon>Klebsormidiales</taxon>
        <taxon>Klebsormidiaceae</taxon>
        <taxon>Klebsormidium</taxon>
    </lineage>
</organism>
<feature type="region of interest" description="Disordered" evidence="1">
    <location>
        <begin position="1"/>
        <end position="26"/>
    </location>
</feature>
<dbReference type="EMBL" id="DF236982">
    <property type="protein sequence ID" value="GAQ79573.1"/>
    <property type="molecule type" value="Genomic_DNA"/>
</dbReference>
<protein>
    <submittedName>
        <fullName evidence="2">Uncharacterized protein</fullName>
    </submittedName>
</protein>
<dbReference type="Proteomes" id="UP000054558">
    <property type="component" value="Unassembled WGS sequence"/>
</dbReference>
<reference evidence="2 3" key="1">
    <citation type="journal article" date="2014" name="Nat. Commun.">
        <title>Klebsormidium flaccidum genome reveals primary factors for plant terrestrial adaptation.</title>
        <authorList>
            <person name="Hori K."/>
            <person name="Maruyama F."/>
            <person name="Fujisawa T."/>
            <person name="Togashi T."/>
            <person name="Yamamoto N."/>
            <person name="Seo M."/>
            <person name="Sato S."/>
            <person name="Yamada T."/>
            <person name="Mori H."/>
            <person name="Tajima N."/>
            <person name="Moriyama T."/>
            <person name="Ikeuchi M."/>
            <person name="Watanabe M."/>
            <person name="Wada H."/>
            <person name="Kobayashi K."/>
            <person name="Saito M."/>
            <person name="Masuda T."/>
            <person name="Sasaki-Sekimoto Y."/>
            <person name="Mashiguchi K."/>
            <person name="Awai K."/>
            <person name="Shimojima M."/>
            <person name="Masuda S."/>
            <person name="Iwai M."/>
            <person name="Nobusawa T."/>
            <person name="Narise T."/>
            <person name="Kondo S."/>
            <person name="Saito H."/>
            <person name="Sato R."/>
            <person name="Murakawa M."/>
            <person name="Ihara Y."/>
            <person name="Oshima-Yamada Y."/>
            <person name="Ohtaka K."/>
            <person name="Satoh M."/>
            <person name="Sonobe K."/>
            <person name="Ishii M."/>
            <person name="Ohtani R."/>
            <person name="Kanamori-Sato M."/>
            <person name="Honoki R."/>
            <person name="Miyazaki D."/>
            <person name="Mochizuki H."/>
            <person name="Umetsu J."/>
            <person name="Higashi K."/>
            <person name="Shibata D."/>
            <person name="Kamiya Y."/>
            <person name="Sato N."/>
            <person name="Nakamura Y."/>
            <person name="Tabata S."/>
            <person name="Ida S."/>
            <person name="Kurokawa K."/>
            <person name="Ohta H."/>
        </authorList>
    </citation>
    <scope>NUCLEOTIDE SEQUENCE [LARGE SCALE GENOMIC DNA]</scope>
    <source>
        <strain evidence="2 3">NIES-2285</strain>
    </source>
</reference>
<accession>A0A1Y1HNG5</accession>